<keyword evidence="8" id="KW-1185">Reference proteome</keyword>
<dbReference type="InterPro" id="IPR027469">
    <property type="entry name" value="Cation_efflux_TMD_sf"/>
</dbReference>
<evidence type="ECO:0000256" key="4">
    <source>
        <dbReference type="ARBA" id="ARBA00022989"/>
    </source>
</evidence>
<dbReference type="Proteomes" id="UP000823749">
    <property type="component" value="Chromosome 4"/>
</dbReference>
<dbReference type="SUPFAM" id="SSF161111">
    <property type="entry name" value="Cation efflux protein transmembrane domain-like"/>
    <property type="match status" value="1"/>
</dbReference>
<keyword evidence="2" id="KW-0813">Transport</keyword>
<feature type="transmembrane region" description="Helical" evidence="6">
    <location>
        <begin position="42"/>
        <end position="61"/>
    </location>
</feature>
<dbReference type="PANTHER" id="PTHR43840:SF5">
    <property type="entry name" value="METAL TOLERANCE PROTEIN 11"/>
    <property type="match status" value="1"/>
</dbReference>
<keyword evidence="4 6" id="KW-1133">Transmembrane helix</keyword>
<protein>
    <submittedName>
        <fullName evidence="7">Uncharacterized protein</fullName>
    </submittedName>
</protein>
<dbReference type="InterPro" id="IPR050291">
    <property type="entry name" value="CDF_Transporter"/>
</dbReference>
<gene>
    <name evidence="7" type="ORF">RHGRI_010564</name>
</gene>
<dbReference type="AlphaFoldDB" id="A0AAV6KIY4"/>
<comment type="caution">
    <text evidence="7">The sequence shown here is derived from an EMBL/GenBank/DDBJ whole genome shotgun (WGS) entry which is preliminary data.</text>
</comment>
<evidence type="ECO:0000256" key="2">
    <source>
        <dbReference type="ARBA" id="ARBA00022448"/>
    </source>
</evidence>
<dbReference type="GO" id="GO:0010486">
    <property type="term" value="F:manganese:proton antiporter activity"/>
    <property type="evidence" value="ECO:0007669"/>
    <property type="project" value="TreeGrafter"/>
</dbReference>
<proteinExistence type="predicted"/>
<accession>A0AAV6KIY4</accession>
<dbReference type="EMBL" id="JACTNZ010000004">
    <property type="protein sequence ID" value="KAG5552520.1"/>
    <property type="molecule type" value="Genomic_DNA"/>
</dbReference>
<dbReference type="GO" id="GO:0016020">
    <property type="term" value="C:membrane"/>
    <property type="evidence" value="ECO:0007669"/>
    <property type="project" value="UniProtKB-SubCell"/>
</dbReference>
<organism evidence="7 8">
    <name type="scientific">Rhododendron griersonianum</name>
    <dbReference type="NCBI Taxonomy" id="479676"/>
    <lineage>
        <taxon>Eukaryota</taxon>
        <taxon>Viridiplantae</taxon>
        <taxon>Streptophyta</taxon>
        <taxon>Embryophyta</taxon>
        <taxon>Tracheophyta</taxon>
        <taxon>Spermatophyta</taxon>
        <taxon>Magnoliopsida</taxon>
        <taxon>eudicotyledons</taxon>
        <taxon>Gunneridae</taxon>
        <taxon>Pentapetalae</taxon>
        <taxon>asterids</taxon>
        <taxon>Ericales</taxon>
        <taxon>Ericaceae</taxon>
        <taxon>Ericoideae</taxon>
        <taxon>Rhodoreae</taxon>
        <taxon>Rhododendron</taxon>
    </lineage>
</organism>
<evidence type="ECO:0000256" key="1">
    <source>
        <dbReference type="ARBA" id="ARBA00004141"/>
    </source>
</evidence>
<keyword evidence="5 6" id="KW-0472">Membrane</keyword>
<comment type="subcellular location">
    <subcellularLocation>
        <location evidence="1">Membrane</location>
        <topology evidence="1">Multi-pass membrane protein</topology>
    </subcellularLocation>
</comment>
<sequence>MSKEERDKLARSEITAIRLSNVANMILFAAKVYASFRSSGSLAIIASTLDSLLDFFFFFAFSMQIPNPYFN</sequence>
<keyword evidence="3 6" id="KW-0812">Transmembrane</keyword>
<evidence type="ECO:0000313" key="8">
    <source>
        <dbReference type="Proteomes" id="UP000823749"/>
    </source>
</evidence>
<evidence type="ECO:0000256" key="6">
    <source>
        <dbReference type="SAM" id="Phobius"/>
    </source>
</evidence>
<reference evidence="7" key="1">
    <citation type="submission" date="2020-08" db="EMBL/GenBank/DDBJ databases">
        <title>Plant Genome Project.</title>
        <authorList>
            <person name="Zhang R.-G."/>
        </authorList>
    </citation>
    <scope>NUCLEOTIDE SEQUENCE</scope>
    <source>
        <strain evidence="7">WSP0</strain>
        <tissue evidence="7">Leaf</tissue>
    </source>
</reference>
<evidence type="ECO:0000256" key="5">
    <source>
        <dbReference type="ARBA" id="ARBA00023136"/>
    </source>
</evidence>
<evidence type="ECO:0000256" key="3">
    <source>
        <dbReference type="ARBA" id="ARBA00022692"/>
    </source>
</evidence>
<dbReference type="PANTHER" id="PTHR43840">
    <property type="entry name" value="MITOCHONDRIAL METAL TRANSPORTER 1-RELATED"/>
    <property type="match status" value="1"/>
</dbReference>
<evidence type="ECO:0000313" key="7">
    <source>
        <dbReference type="EMBL" id="KAG5552520.1"/>
    </source>
</evidence>
<name>A0AAV6KIY4_9ERIC</name>